<comment type="caution">
    <text evidence="3">The sequence shown here is derived from an EMBL/GenBank/DDBJ whole genome shotgun (WGS) entry which is preliminary data.</text>
</comment>
<evidence type="ECO:0000256" key="1">
    <source>
        <dbReference type="SAM" id="MobiDB-lite"/>
    </source>
</evidence>
<dbReference type="InterPro" id="IPR001962">
    <property type="entry name" value="Asn_synthase"/>
</dbReference>
<feature type="region of interest" description="Disordered" evidence="1">
    <location>
        <begin position="1"/>
        <end position="20"/>
    </location>
</feature>
<feature type="domain" description="Asparagine synthetase" evidence="2">
    <location>
        <begin position="199"/>
        <end position="593"/>
    </location>
</feature>
<sequence length="615" mass="65949">MSPSPCYTGASEARDPSRTTHGGSDFWHELHLCDPRLIGHVRVHRNRRRRAVFLGTCFASGTSIERLLTDAPDPVTAADRLGSLAGSYCVFVTEGPELAWAGDLAGTYRLWFRQGEHSVRFASSPISPNLTPTAEPETEGIAAFLFLPDLTDVLGICPVQGVNPVGPHQVLHVNKGRAALRQRNLPVPEASLAEGAALLRSALLQTLQNLCGNAADVSCDLSGGLDSSTLAVLAASSAGPPVVALTYTDGFAHNGDDLTHAERIVRQTPGLDWTVIEGDQSTLPFSGLAQSPETDVPSLDPLIWARTRVRLRPATREGVHLVGDGGDVVLGAPLTYLSELARMRHGRRFLAEAHALARLRQRPVHRVVRAGLSSARTGFRAVLADLAGHLHSPGWRAQTLSPSPELEAGISWIPVGGAWRWATDAAIRALAERARLGADALGPEQDGADAHALRMVHRHGEATRSFLRLAELAGVRARAPYFDNSVVAACLSVPASERATALNAKPLLGRAMEGLIPATLYERRSKDDYGACEYHGLRRNAAEARALLREGHLLASGIVRPDPVLRALDLAVAGGRAPMAELHRILAAELWLRSRRNNLPTPRTESAPIPIGVMA</sequence>
<dbReference type="Proteomes" id="UP001348641">
    <property type="component" value="Unassembled WGS sequence"/>
</dbReference>
<proteinExistence type="predicted"/>
<reference evidence="3 4" key="1">
    <citation type="submission" date="2023-07" db="EMBL/GenBank/DDBJ databases">
        <authorList>
            <person name="Girao M."/>
            <person name="Carvalho M.F."/>
        </authorList>
    </citation>
    <scope>NUCLEOTIDE SEQUENCE [LARGE SCALE GENOMIC DNA]</scope>
    <source>
        <strain evidence="3 4">66/93</strain>
    </source>
</reference>
<protein>
    <submittedName>
        <fullName evidence="3">Asparagine synthase-related protein</fullName>
    </submittedName>
</protein>
<evidence type="ECO:0000313" key="3">
    <source>
        <dbReference type="EMBL" id="MEE2049004.1"/>
    </source>
</evidence>
<dbReference type="SUPFAM" id="SSF52402">
    <property type="entry name" value="Adenine nucleotide alpha hydrolases-like"/>
    <property type="match status" value="1"/>
</dbReference>
<gene>
    <name evidence="3" type="ORF">Q8A49_00650</name>
</gene>
<dbReference type="EMBL" id="JAUUCC010000001">
    <property type="protein sequence ID" value="MEE2049004.1"/>
    <property type="molecule type" value="Genomic_DNA"/>
</dbReference>
<dbReference type="RefSeq" id="WP_330156313.1">
    <property type="nucleotide sequence ID" value="NZ_BAAAJA010000006.1"/>
</dbReference>
<dbReference type="Gene3D" id="3.40.50.620">
    <property type="entry name" value="HUPs"/>
    <property type="match status" value="2"/>
</dbReference>
<evidence type="ECO:0000313" key="4">
    <source>
        <dbReference type="Proteomes" id="UP001348641"/>
    </source>
</evidence>
<accession>A0ABU7KJ28</accession>
<dbReference type="InterPro" id="IPR014729">
    <property type="entry name" value="Rossmann-like_a/b/a_fold"/>
</dbReference>
<organism evidence="3 4">
    <name type="scientific">Nocardiopsis tropica</name>
    <dbReference type="NCBI Taxonomy" id="109330"/>
    <lineage>
        <taxon>Bacteria</taxon>
        <taxon>Bacillati</taxon>
        <taxon>Actinomycetota</taxon>
        <taxon>Actinomycetes</taxon>
        <taxon>Streptosporangiales</taxon>
        <taxon>Nocardiopsidaceae</taxon>
        <taxon>Nocardiopsis</taxon>
    </lineage>
</organism>
<dbReference type="Pfam" id="PF00733">
    <property type="entry name" value="Asn_synthase"/>
    <property type="match status" value="1"/>
</dbReference>
<evidence type="ECO:0000259" key="2">
    <source>
        <dbReference type="Pfam" id="PF00733"/>
    </source>
</evidence>
<name>A0ABU7KJ28_9ACTN</name>